<gene>
    <name evidence="2" type="ORF">GUJ93_ZPchr0011g28700</name>
</gene>
<feature type="region of interest" description="Disordered" evidence="1">
    <location>
        <begin position="1"/>
        <end position="55"/>
    </location>
</feature>
<evidence type="ECO:0000256" key="1">
    <source>
        <dbReference type="SAM" id="MobiDB-lite"/>
    </source>
</evidence>
<dbReference type="EMBL" id="JAAALK010000081">
    <property type="protein sequence ID" value="KAG8088880.1"/>
    <property type="molecule type" value="Genomic_DNA"/>
</dbReference>
<name>A0A8J5WF71_ZIZPA</name>
<dbReference type="Proteomes" id="UP000729402">
    <property type="component" value="Unassembled WGS sequence"/>
</dbReference>
<reference evidence="2" key="1">
    <citation type="journal article" date="2021" name="bioRxiv">
        <title>Whole Genome Assembly and Annotation of Northern Wild Rice, Zizania palustris L., Supports a Whole Genome Duplication in the Zizania Genus.</title>
        <authorList>
            <person name="Haas M."/>
            <person name="Kono T."/>
            <person name="Macchietto M."/>
            <person name="Millas R."/>
            <person name="McGilp L."/>
            <person name="Shao M."/>
            <person name="Duquette J."/>
            <person name="Hirsch C.N."/>
            <person name="Kimball J."/>
        </authorList>
    </citation>
    <scope>NUCLEOTIDE SEQUENCE</scope>
    <source>
        <tissue evidence="2">Fresh leaf tissue</tissue>
    </source>
</reference>
<comment type="caution">
    <text evidence="2">The sequence shown here is derived from an EMBL/GenBank/DDBJ whole genome shotgun (WGS) entry which is preliminary data.</text>
</comment>
<proteinExistence type="predicted"/>
<dbReference type="AlphaFoldDB" id="A0A8J5WF71"/>
<feature type="compositionally biased region" description="Basic and acidic residues" evidence="1">
    <location>
        <begin position="17"/>
        <end position="26"/>
    </location>
</feature>
<evidence type="ECO:0000313" key="3">
    <source>
        <dbReference type="Proteomes" id="UP000729402"/>
    </source>
</evidence>
<organism evidence="2 3">
    <name type="scientific">Zizania palustris</name>
    <name type="common">Northern wild rice</name>
    <dbReference type="NCBI Taxonomy" id="103762"/>
    <lineage>
        <taxon>Eukaryota</taxon>
        <taxon>Viridiplantae</taxon>
        <taxon>Streptophyta</taxon>
        <taxon>Embryophyta</taxon>
        <taxon>Tracheophyta</taxon>
        <taxon>Spermatophyta</taxon>
        <taxon>Magnoliopsida</taxon>
        <taxon>Liliopsida</taxon>
        <taxon>Poales</taxon>
        <taxon>Poaceae</taxon>
        <taxon>BOP clade</taxon>
        <taxon>Oryzoideae</taxon>
        <taxon>Oryzeae</taxon>
        <taxon>Zizaniinae</taxon>
        <taxon>Zizania</taxon>
    </lineage>
</organism>
<reference evidence="2" key="2">
    <citation type="submission" date="2021-02" db="EMBL/GenBank/DDBJ databases">
        <authorList>
            <person name="Kimball J.A."/>
            <person name="Haas M.W."/>
            <person name="Macchietto M."/>
            <person name="Kono T."/>
            <person name="Duquette J."/>
            <person name="Shao M."/>
        </authorList>
    </citation>
    <scope>NUCLEOTIDE SEQUENCE</scope>
    <source>
        <tissue evidence="2">Fresh leaf tissue</tissue>
    </source>
</reference>
<keyword evidence="3" id="KW-1185">Reference proteome</keyword>
<accession>A0A8J5WF71</accession>
<evidence type="ECO:0000313" key="2">
    <source>
        <dbReference type="EMBL" id="KAG8088880.1"/>
    </source>
</evidence>
<sequence length="197" mass="21028">MATYEGVPTSEGLAVDEVAKGQQHEDVVDEDISTKDTTTPYPKQQAAEPSIDPSTFPDLHLVEVASVSIPTTDLVVFASLVEKYGAQRSLDIPSIEGDGVAPPSAEALPIEGVAASRPPPLGSLVDLPRVARTTVEDVVVEYSLTSAITIREKDGEPARLEKENNILHEKLELQSHELSTSGERLEIAAKLAHQSVG</sequence>
<protein>
    <submittedName>
        <fullName evidence="2">Uncharacterized protein</fullName>
    </submittedName>
</protein>